<evidence type="ECO:0000256" key="1">
    <source>
        <dbReference type="ARBA" id="ARBA00004141"/>
    </source>
</evidence>
<dbReference type="OrthoDB" id="3257095at2759"/>
<dbReference type="PIRSF" id="PIRSF006060">
    <property type="entry name" value="AA_transporter"/>
    <property type="match status" value="1"/>
</dbReference>
<feature type="transmembrane region" description="Helical" evidence="6">
    <location>
        <begin position="424"/>
        <end position="451"/>
    </location>
</feature>
<dbReference type="STRING" id="27334.A0A0A2IVZ4"/>
<dbReference type="PhylomeDB" id="A0A0A2IVZ4"/>
<protein>
    <submittedName>
        <fullName evidence="7">Amino acid/polyamine transporter I</fullName>
    </submittedName>
</protein>
<organism evidence="7 8">
    <name type="scientific">Penicillium expansum</name>
    <name type="common">Blue mold rot fungus</name>
    <dbReference type="NCBI Taxonomy" id="27334"/>
    <lineage>
        <taxon>Eukaryota</taxon>
        <taxon>Fungi</taxon>
        <taxon>Dikarya</taxon>
        <taxon>Ascomycota</taxon>
        <taxon>Pezizomycotina</taxon>
        <taxon>Eurotiomycetes</taxon>
        <taxon>Eurotiomycetidae</taxon>
        <taxon>Eurotiales</taxon>
        <taxon>Aspergillaceae</taxon>
        <taxon>Penicillium</taxon>
    </lineage>
</organism>
<feature type="transmembrane region" description="Helical" evidence="6">
    <location>
        <begin position="187"/>
        <end position="206"/>
    </location>
</feature>
<dbReference type="PANTHER" id="PTHR45649:SF2">
    <property type="entry name" value="ACID PERMEASE, PUTATIVE-RELATED"/>
    <property type="match status" value="1"/>
</dbReference>
<name>A0A0A2IVZ4_PENEN</name>
<dbReference type="InterPro" id="IPR002293">
    <property type="entry name" value="AA/rel_permease1"/>
</dbReference>
<feature type="transmembrane region" description="Helical" evidence="6">
    <location>
        <begin position="218"/>
        <end position="237"/>
    </location>
</feature>
<evidence type="ECO:0000256" key="6">
    <source>
        <dbReference type="SAM" id="Phobius"/>
    </source>
</evidence>
<gene>
    <name evidence="7" type="ORF">PEX2_065750</name>
</gene>
<keyword evidence="4 6" id="KW-1133">Transmembrane helix</keyword>
<dbReference type="GeneID" id="27679266"/>
<evidence type="ECO:0000256" key="3">
    <source>
        <dbReference type="ARBA" id="ARBA00022692"/>
    </source>
</evidence>
<keyword evidence="5 6" id="KW-0472">Membrane</keyword>
<dbReference type="Pfam" id="PF13520">
    <property type="entry name" value="AA_permease_2"/>
    <property type="match status" value="1"/>
</dbReference>
<evidence type="ECO:0000313" key="8">
    <source>
        <dbReference type="Proteomes" id="UP000030143"/>
    </source>
</evidence>
<evidence type="ECO:0000313" key="7">
    <source>
        <dbReference type="EMBL" id="KGO58591.1"/>
    </source>
</evidence>
<feature type="transmembrane region" description="Helical" evidence="6">
    <location>
        <begin position="352"/>
        <end position="372"/>
    </location>
</feature>
<dbReference type="RefSeq" id="XP_016600028.1">
    <property type="nucleotide sequence ID" value="XM_016743846.1"/>
</dbReference>
<dbReference type="HOGENOM" id="CLU_004495_6_1_1"/>
<comment type="subcellular location">
    <subcellularLocation>
        <location evidence="1">Membrane</location>
        <topology evidence="1">Multi-pass membrane protein</topology>
    </subcellularLocation>
</comment>
<dbReference type="Gene3D" id="1.20.1740.10">
    <property type="entry name" value="Amino acid/polyamine transporter I"/>
    <property type="match status" value="1"/>
</dbReference>
<feature type="transmembrane region" description="Helical" evidence="6">
    <location>
        <begin position="501"/>
        <end position="520"/>
    </location>
</feature>
<dbReference type="EMBL" id="JQFZ01000117">
    <property type="protein sequence ID" value="KGO58591.1"/>
    <property type="molecule type" value="Genomic_DNA"/>
</dbReference>
<dbReference type="VEuPathDB" id="FungiDB:PEXP_000260"/>
<feature type="transmembrane region" description="Helical" evidence="6">
    <location>
        <begin position="94"/>
        <end position="118"/>
    </location>
</feature>
<keyword evidence="2" id="KW-0813">Transport</keyword>
<evidence type="ECO:0000256" key="2">
    <source>
        <dbReference type="ARBA" id="ARBA00022448"/>
    </source>
</evidence>
<sequence length="537" mass="58285">MKGASDKNMVSQDVVVEATDQDDWDMQRLGKTQQFKKLPFLFDLRFHNDIDGHMGVNSAVSFGRAILREDTGNNGECRSTSTYGLTDGGRAGMVYVYIGSFVGFFAAVISMAEIASISPTSGGQYHWVSEFAWPRCQRFLSYLTGWLSVLGWQAAFASICYLCGTLIQGLLVFNYSDPSGWVYGFERWHGTLLTIAIAAVGTVVNTWGYKILPPMEGLILAIHLFGFVVVVVLMWAMSPGKASGESVWKEFTNSGEWPSMGLACLVGQLTPIFSWTGPDAATHMSEEVQNAALVVPWCMVSTALINGALGFIMLITLLYKMGDLQDVLAPASGFSFLPAVNHATGSVAATNAVAAIILVMEVCSAIGILATVSRQTFAFARDDALPFSKHLAHVNRRTQIPICSVLVSTIITVLLSLINIGSTAAFNAVASVMIAALFTTYILPIAAVIRVRFQPGGIPPSRFSLGIFGLAINVFSLAWLCFAIIFTFFPTANNPTPVNMNWSILVFGAVVIFAIVLYIVHGRRVYRSPVTQVRKVE</sequence>
<proteinExistence type="predicted"/>
<dbReference type="Proteomes" id="UP000030143">
    <property type="component" value="Unassembled WGS sequence"/>
</dbReference>
<dbReference type="GO" id="GO:0022857">
    <property type="term" value="F:transmembrane transporter activity"/>
    <property type="evidence" value="ECO:0007669"/>
    <property type="project" value="InterPro"/>
</dbReference>
<feature type="transmembrane region" description="Helical" evidence="6">
    <location>
        <begin position="139"/>
        <end position="167"/>
    </location>
</feature>
<dbReference type="PANTHER" id="PTHR45649">
    <property type="entry name" value="AMINO-ACID PERMEASE BAT1"/>
    <property type="match status" value="1"/>
</dbReference>
<feature type="transmembrane region" description="Helical" evidence="6">
    <location>
        <begin position="297"/>
        <end position="319"/>
    </location>
</feature>
<keyword evidence="8" id="KW-1185">Reference proteome</keyword>
<reference evidence="7 8" key="1">
    <citation type="journal article" date="2015" name="Mol. Plant Microbe Interact.">
        <title>Genome, transcriptome, and functional analyses of Penicillium expansum provide new insights into secondary metabolism and pathogenicity.</title>
        <authorList>
            <person name="Ballester A.R."/>
            <person name="Marcet-Houben M."/>
            <person name="Levin E."/>
            <person name="Sela N."/>
            <person name="Selma-Lazaro C."/>
            <person name="Carmona L."/>
            <person name="Wisniewski M."/>
            <person name="Droby S."/>
            <person name="Gonzalez-Candelas L."/>
            <person name="Gabaldon T."/>
        </authorList>
    </citation>
    <scope>NUCLEOTIDE SEQUENCE [LARGE SCALE GENOMIC DNA]</scope>
    <source>
        <strain evidence="7 8">MD-8</strain>
    </source>
</reference>
<accession>A0A0A2IVZ4</accession>
<evidence type="ECO:0000256" key="4">
    <source>
        <dbReference type="ARBA" id="ARBA00022989"/>
    </source>
</evidence>
<comment type="caution">
    <text evidence="7">The sequence shown here is derived from an EMBL/GenBank/DDBJ whole genome shotgun (WGS) entry which is preliminary data.</text>
</comment>
<feature type="transmembrane region" description="Helical" evidence="6">
    <location>
        <begin position="463"/>
        <end position="489"/>
    </location>
</feature>
<feature type="transmembrane region" description="Helical" evidence="6">
    <location>
        <begin position="400"/>
        <end position="418"/>
    </location>
</feature>
<dbReference type="AlphaFoldDB" id="A0A0A2IVZ4"/>
<dbReference type="GO" id="GO:0016020">
    <property type="term" value="C:membrane"/>
    <property type="evidence" value="ECO:0007669"/>
    <property type="project" value="UniProtKB-SubCell"/>
</dbReference>
<keyword evidence="3 6" id="KW-0812">Transmembrane</keyword>
<evidence type="ECO:0000256" key="5">
    <source>
        <dbReference type="ARBA" id="ARBA00023136"/>
    </source>
</evidence>